<dbReference type="AlphaFoldDB" id="A0A0E3VX38"/>
<sequence>MPTIRFLTPADFGDMCDIIDKHSSGMGAWCNDPTAPVKPNFRQLAKDHVDLCFEQAMSNFWGYFDDSGKLVAWVNFTRWADPINITIRSVIEDPDADLPRRDGAVWSEAAVDLANWGMGYFWSEGVENFWCRMYAGKEDRHISDHPNCMLTQYQRERVKFIRAGEQPPPEYRRVSWSPFDDDTAIYRFSDTLPLLAYLESANDPTGNAE</sequence>
<organism evidence="1 2">
    <name type="scientific">Bradyrhizobium diazoefficiens</name>
    <dbReference type="NCBI Taxonomy" id="1355477"/>
    <lineage>
        <taxon>Bacteria</taxon>
        <taxon>Pseudomonadati</taxon>
        <taxon>Pseudomonadota</taxon>
        <taxon>Alphaproteobacteria</taxon>
        <taxon>Hyphomicrobiales</taxon>
        <taxon>Nitrobacteraceae</taxon>
        <taxon>Bradyrhizobium</taxon>
    </lineage>
</organism>
<evidence type="ECO:0000313" key="1">
    <source>
        <dbReference type="EMBL" id="BAR61985.1"/>
    </source>
</evidence>
<dbReference type="Proteomes" id="UP000063308">
    <property type="component" value="Chromosome"/>
</dbReference>
<proteinExistence type="predicted"/>
<gene>
    <name evidence="1" type="ORF">NK6_8841</name>
</gene>
<reference evidence="1 2" key="1">
    <citation type="submission" date="2014-11" db="EMBL/GenBank/DDBJ databases">
        <title>Symbiosis island explosion on the genome of extra-slow-growing strains of soybean bradyrhizobia with massive insertion sequences.</title>
        <authorList>
            <person name="Iida T."/>
            <person name="Minamisawa K."/>
        </authorList>
    </citation>
    <scope>NUCLEOTIDE SEQUENCE [LARGE SCALE GENOMIC DNA]</scope>
    <source>
        <strain evidence="1 2">NK6</strain>
    </source>
</reference>
<dbReference type="InterPro" id="IPR016181">
    <property type="entry name" value="Acyl_CoA_acyltransferase"/>
</dbReference>
<dbReference type="SUPFAM" id="SSF55729">
    <property type="entry name" value="Acyl-CoA N-acyltransferases (Nat)"/>
    <property type="match status" value="1"/>
</dbReference>
<evidence type="ECO:0000313" key="2">
    <source>
        <dbReference type="Proteomes" id="UP000063308"/>
    </source>
</evidence>
<name>A0A0E3VX38_9BRAD</name>
<protein>
    <submittedName>
        <fullName evidence="1">Uncharacterized protein</fullName>
    </submittedName>
</protein>
<accession>A0A0E3VX38</accession>
<dbReference type="EMBL" id="AP014685">
    <property type="protein sequence ID" value="BAR61985.1"/>
    <property type="molecule type" value="Genomic_DNA"/>
</dbReference>